<name>A0AAV7JXZ5_9METZ</name>
<proteinExistence type="predicted"/>
<gene>
    <name evidence="2" type="ORF">LOD99_3853</name>
</gene>
<dbReference type="SUPFAM" id="SSF63829">
    <property type="entry name" value="Calcium-dependent phosphotriesterase"/>
    <property type="match status" value="1"/>
</dbReference>
<protein>
    <submittedName>
        <fullName evidence="2">PKD domain-containing protein</fullName>
    </submittedName>
</protein>
<dbReference type="Gene3D" id="2.120.10.30">
    <property type="entry name" value="TolB, C-terminal domain"/>
    <property type="match status" value="1"/>
</dbReference>
<sequence length="281" mass="31376">MHKIIPSNQFISKLFQHSSSNGIPMLNRPQVIDPIEEHINYTIDCLIGLLNVRRAQLLELAHNIPEDKRAAEIARDQMIAQLTEAQAHLQGDLRENPLQSMQERMAQEMNDKLRDLQNIIPVETQLKWQCDTRDLETSISHLGEIIQVPVGAPDYAKFQTSTVATGKKGRGPGELPCPLGVAIHEDTHQIFVANNLNKRVEIFSDTGEYLNQLGVGQLDQPWGIAIHGEDVYVSCLEVSTVNQFTLTDMSLVRKIGGEGSNNGQFNSPRQLTTESAYTTQT</sequence>
<keyword evidence="3" id="KW-1185">Reference proteome</keyword>
<evidence type="ECO:0000313" key="2">
    <source>
        <dbReference type="EMBL" id="KAI6653329.1"/>
    </source>
</evidence>
<dbReference type="Proteomes" id="UP001165289">
    <property type="component" value="Unassembled WGS sequence"/>
</dbReference>
<feature type="compositionally biased region" description="Polar residues" evidence="1">
    <location>
        <begin position="261"/>
        <end position="281"/>
    </location>
</feature>
<evidence type="ECO:0000313" key="3">
    <source>
        <dbReference type="Proteomes" id="UP001165289"/>
    </source>
</evidence>
<accession>A0AAV7JXZ5</accession>
<comment type="caution">
    <text evidence="2">The sequence shown here is derived from an EMBL/GenBank/DDBJ whole genome shotgun (WGS) entry which is preliminary data.</text>
</comment>
<dbReference type="EMBL" id="JAKMXF010000288">
    <property type="protein sequence ID" value="KAI6653329.1"/>
    <property type="molecule type" value="Genomic_DNA"/>
</dbReference>
<evidence type="ECO:0000256" key="1">
    <source>
        <dbReference type="SAM" id="MobiDB-lite"/>
    </source>
</evidence>
<dbReference type="InterPro" id="IPR011042">
    <property type="entry name" value="6-blade_b-propeller_TolB-like"/>
</dbReference>
<dbReference type="InterPro" id="IPR050952">
    <property type="entry name" value="TRIM-NHL_E3_ligases"/>
</dbReference>
<feature type="region of interest" description="Disordered" evidence="1">
    <location>
        <begin position="257"/>
        <end position="281"/>
    </location>
</feature>
<dbReference type="GO" id="GO:0008270">
    <property type="term" value="F:zinc ion binding"/>
    <property type="evidence" value="ECO:0007669"/>
    <property type="project" value="UniProtKB-KW"/>
</dbReference>
<dbReference type="PANTHER" id="PTHR24104">
    <property type="entry name" value="E3 UBIQUITIN-PROTEIN LIGASE NHLRC1-RELATED"/>
    <property type="match status" value="1"/>
</dbReference>
<dbReference type="AlphaFoldDB" id="A0AAV7JXZ5"/>
<reference evidence="2 3" key="1">
    <citation type="journal article" date="2023" name="BMC Biol.">
        <title>The compact genome of the sponge Oopsacas minuta (Hexactinellida) is lacking key metazoan core genes.</title>
        <authorList>
            <person name="Santini S."/>
            <person name="Schenkelaars Q."/>
            <person name="Jourda C."/>
            <person name="Duchesne M."/>
            <person name="Belahbib H."/>
            <person name="Rocher C."/>
            <person name="Selva M."/>
            <person name="Riesgo A."/>
            <person name="Vervoort M."/>
            <person name="Leys S.P."/>
            <person name="Kodjabachian L."/>
            <person name="Le Bivic A."/>
            <person name="Borchiellini C."/>
            <person name="Claverie J.M."/>
            <person name="Renard E."/>
        </authorList>
    </citation>
    <scope>NUCLEOTIDE SEQUENCE [LARGE SCALE GENOMIC DNA]</scope>
    <source>
        <strain evidence="2">SPO-2</strain>
    </source>
</reference>
<dbReference type="PANTHER" id="PTHR24104:SF25">
    <property type="entry name" value="PROTEIN LIN-41"/>
    <property type="match status" value="1"/>
</dbReference>
<organism evidence="2 3">
    <name type="scientific">Oopsacas minuta</name>
    <dbReference type="NCBI Taxonomy" id="111878"/>
    <lineage>
        <taxon>Eukaryota</taxon>
        <taxon>Metazoa</taxon>
        <taxon>Porifera</taxon>
        <taxon>Hexactinellida</taxon>
        <taxon>Hexasterophora</taxon>
        <taxon>Lyssacinosida</taxon>
        <taxon>Leucopsacidae</taxon>
        <taxon>Oopsacas</taxon>
    </lineage>
</organism>